<dbReference type="AlphaFoldDB" id="A0A2T3JLP9"/>
<dbReference type="SUPFAM" id="SSF53448">
    <property type="entry name" value="Nucleotide-diphospho-sugar transferases"/>
    <property type="match status" value="1"/>
</dbReference>
<evidence type="ECO:0000313" key="5">
    <source>
        <dbReference type="Proteomes" id="UP000240987"/>
    </source>
</evidence>
<keyword evidence="2" id="KW-1133">Transmembrane helix</keyword>
<comment type="caution">
    <text evidence="4">The sequence shown here is derived from an EMBL/GenBank/DDBJ whole genome shotgun (WGS) entry which is preliminary data.</text>
</comment>
<dbReference type="Pfam" id="PF13641">
    <property type="entry name" value="Glyco_tranf_2_3"/>
    <property type="match status" value="1"/>
</dbReference>
<keyword evidence="5" id="KW-1185">Reference proteome</keyword>
<dbReference type="EMBL" id="PYMJ01000005">
    <property type="protein sequence ID" value="PSU49962.1"/>
    <property type="molecule type" value="Genomic_DNA"/>
</dbReference>
<accession>A0A2T3JLP9</accession>
<dbReference type="RefSeq" id="WP_107242141.1">
    <property type="nucleotide sequence ID" value="NZ_JAKJUA010000062.1"/>
</dbReference>
<feature type="transmembrane region" description="Helical" evidence="2">
    <location>
        <begin position="299"/>
        <end position="320"/>
    </location>
</feature>
<organism evidence="4 5">
    <name type="scientific">Photobacterium frigidiphilum</name>
    <dbReference type="NCBI Taxonomy" id="264736"/>
    <lineage>
        <taxon>Bacteria</taxon>
        <taxon>Pseudomonadati</taxon>
        <taxon>Pseudomonadota</taxon>
        <taxon>Gammaproteobacteria</taxon>
        <taxon>Vibrionales</taxon>
        <taxon>Vibrionaceae</taxon>
        <taxon>Photobacterium</taxon>
    </lineage>
</organism>
<comment type="similarity">
    <text evidence="1">Belongs to the bacterial sugar transferase family.</text>
</comment>
<dbReference type="Gene3D" id="3.90.550.10">
    <property type="entry name" value="Spore Coat Polysaccharide Biosynthesis Protein SpsA, Chain A"/>
    <property type="match status" value="1"/>
</dbReference>
<keyword evidence="2" id="KW-0472">Membrane</keyword>
<evidence type="ECO:0000259" key="3">
    <source>
        <dbReference type="Pfam" id="PF02397"/>
    </source>
</evidence>
<keyword evidence="2" id="KW-0812">Transmembrane</keyword>
<dbReference type="OrthoDB" id="9766971at2"/>
<dbReference type="PANTHER" id="PTHR30576">
    <property type="entry name" value="COLANIC BIOSYNTHESIS UDP-GLUCOSE LIPID CARRIER TRANSFERASE"/>
    <property type="match status" value="1"/>
</dbReference>
<evidence type="ECO:0000313" key="4">
    <source>
        <dbReference type="EMBL" id="PSU49962.1"/>
    </source>
</evidence>
<dbReference type="InterPro" id="IPR029044">
    <property type="entry name" value="Nucleotide-diphossugar_trans"/>
</dbReference>
<gene>
    <name evidence="4" type="ORF">C9J12_07550</name>
</gene>
<sequence>MILGWIILFVITAVIIYHHFVYTAALVWLGNKRKDEIKEKHKDPLIFPSISLIMPAHNEEAYIEAKLANILMLDYPAEKLQVLICCDGCSDNTAEIIAQYESQFTAAGISLKCWVKKNNRGKLARLNELMTYAKNKTDIISLTDTSALISIDALKQVARSFENEQTGAITCSYLLASPSEGENQYWQWQNNIRFAESQLGSVIGGNGAFYAMRSHLYSPLPEDTINDDFILPMMVLKQGFNVIFNQNINSVEIAPTSQNENHQRRQRIGAGNLQQLVRCQFIFTHKSLRVRWLFTSGKGLRTVMPFLFVGYFITSVLMALQGSVLALSMVISQLSIYGIASLPLINIHSKMINKVHYIIGAYYSSLLGMLRYLNGQFKQGWRHLPPLSNYQTQSTQTIKRMSDIIFSCIGLTLTLPLWPFIAFAIKSDSSGPIFYRQIRVGQISETKVELFEIFKFRTMTNDAEKKSGAVWATKNDPRITNTGRFLRATRLDELPQFINVIRGDMSLIGPRPERPEMCGNLQNALPFYLERTTGLRPGLTGLAQVNSGYDNDLEDVKNKIAWDHAYAIALSSPIQWLRMDLYILFKTSYIMFAKRGQ</sequence>
<dbReference type="InterPro" id="IPR003362">
    <property type="entry name" value="Bact_transf"/>
</dbReference>
<name>A0A2T3JLP9_9GAMM</name>
<feature type="domain" description="Bacterial sugar transferase" evidence="3">
    <location>
        <begin position="399"/>
        <end position="592"/>
    </location>
</feature>
<evidence type="ECO:0000256" key="1">
    <source>
        <dbReference type="ARBA" id="ARBA00006464"/>
    </source>
</evidence>
<reference evidence="4 5" key="1">
    <citation type="submission" date="2018-01" db="EMBL/GenBank/DDBJ databases">
        <title>Whole genome sequencing of Histamine producing bacteria.</title>
        <authorList>
            <person name="Butler K."/>
        </authorList>
    </citation>
    <scope>NUCLEOTIDE SEQUENCE [LARGE SCALE GENOMIC DNA]</scope>
    <source>
        <strain evidence="4 5">JCM 12947</strain>
    </source>
</reference>
<dbReference type="CDD" id="cd06439">
    <property type="entry name" value="CESA_like_1"/>
    <property type="match status" value="1"/>
</dbReference>
<feature type="transmembrane region" description="Helical" evidence="2">
    <location>
        <begin position="326"/>
        <end position="345"/>
    </location>
</feature>
<dbReference type="GO" id="GO:0016780">
    <property type="term" value="F:phosphotransferase activity, for other substituted phosphate groups"/>
    <property type="evidence" value="ECO:0007669"/>
    <property type="project" value="TreeGrafter"/>
</dbReference>
<keyword evidence="4" id="KW-0808">Transferase</keyword>
<feature type="transmembrane region" description="Helical" evidence="2">
    <location>
        <begin position="404"/>
        <end position="425"/>
    </location>
</feature>
<evidence type="ECO:0000256" key="2">
    <source>
        <dbReference type="SAM" id="Phobius"/>
    </source>
</evidence>
<dbReference type="Proteomes" id="UP000240987">
    <property type="component" value="Unassembled WGS sequence"/>
</dbReference>
<feature type="transmembrane region" description="Helical" evidence="2">
    <location>
        <begin position="6"/>
        <end position="30"/>
    </location>
</feature>
<protein>
    <submittedName>
        <fullName evidence="4">LPS biosynthesis sugar transferase SypR</fullName>
    </submittedName>
</protein>
<dbReference type="PANTHER" id="PTHR30576:SF0">
    <property type="entry name" value="UNDECAPRENYL-PHOSPHATE N-ACETYLGALACTOSAMINYL 1-PHOSPHATE TRANSFERASE-RELATED"/>
    <property type="match status" value="1"/>
</dbReference>
<proteinExistence type="inferred from homology"/>
<dbReference type="Pfam" id="PF02397">
    <property type="entry name" value="Bac_transf"/>
    <property type="match status" value="1"/>
</dbReference>